<dbReference type="Pfam" id="PF08766">
    <property type="entry name" value="DEK_C"/>
    <property type="match status" value="1"/>
</dbReference>
<feature type="region of interest" description="Disordered" evidence="2">
    <location>
        <begin position="111"/>
        <end position="237"/>
    </location>
</feature>
<dbReference type="InterPro" id="IPR026847">
    <property type="entry name" value="VPS13"/>
</dbReference>
<dbReference type="PANTHER" id="PTHR16166">
    <property type="entry name" value="VACUOLAR PROTEIN SORTING-ASSOCIATED PROTEIN VPS13"/>
    <property type="match status" value="1"/>
</dbReference>
<evidence type="ECO:0000259" key="3">
    <source>
        <dbReference type="PROSITE" id="PS51998"/>
    </source>
</evidence>
<sequence length="1174" mass="131453">MYVCDPNKLRPKLHRMGGEHATVLKKAKNFPNDYRVVYWFGEPSFSLMRKGTMKPWNGEEHASLVEGHPKGPFTGSKKQAPSTTIERLQIAIQEAEVVPDFLSQDENMRLLPNMVPSDMNPSMPTPPPDDDSEDEAADDDDDDDGDVEKDDVDVAAADGGDDDDEKPLKAKKKDSKEAKKSKKKKTSSKRKASKSSDDKAEKRKKKSKDEKPPKPPKVSEEEVDTSAPSSDFRGGGADDALKVRIEHEIRQILLTGDMELLTTRKIRKHLTETLQMDLKDHKDTIKEVVHRIIAGMEIPAGTAAAAADKKESKEEPGLLPEPSDVLRGIQNATGLDDLHQHVETLVTVIPQLAKSLVATWKLQLPSTSSLLGLDEIEALKTTLEIEGTPIDVMLESLAALSKEPIALDLLKKTKIIVTVTQLRHHTYVSVWSGALHLHTTGDQTLRLRNTVDRTTYLIRISIKLEGPQYRIVFRSSTNVPPYRIENFSLETIRVHQSRVRISDILLPHQTCEYTWDEPLKPHLLVVDMLPSQADDNSRPIRIGVFSMDDIATFPTKSLAVEVRADGPTRVLRLTDVMTPFPRPPMGKKEPAGCPVVEFQLKLHSVSVSLVDSKPSELVYVSWNTVAFQATWTEHMAQLALHVSVHSMQIDNQVRTTRYPVLLNFTNSPALDATIVRETTYTSIEFLRYVNVMLQPMHWRIDGTLINQLAAMFVSPEDVQHNTAPTREDRVRDFDASIVGLLGVPRETTVSKKLYFEKFELAPIQASLSFATSSSSTNSSTTTPSTTNAVQVAGVRQILQAAGKTLTKIHNAPLHWRALRWQHMFVPRETMLNQMSLHYQHEAYRQAYVLLGSVDVLGNPVKVWHNLRGGLESFVWEPLRGWQESPQAFGFGLVKGTSLLFRAFVYAVLDFNTRIASSMLLGLSDACHRIDTYTGYPVAKTFYQDIAQGASGVVVSPMHSYDVQGWSGILPGVLAGMLGLVLKPLRGFTQGFVNTTTTLRDGIQHDTQAYVMRMRPPRYIDPRTHLLTSYSYVHASGEDIKYGIVQARHEDYVGHIMSAERHGCLLVTKHRVLSLQVHLHPHHSVTYTISWEVLSDGTYLETNSTSRVDMTLLPETIVLYHKPSDIADLAVPTQVITLPPTQALSVYYMLQQMTPTSLNQTDRSQLNVHFVDKCR</sequence>
<evidence type="ECO:0000313" key="4">
    <source>
        <dbReference type="EMBL" id="RHY84405.1"/>
    </source>
</evidence>
<dbReference type="InterPro" id="IPR014876">
    <property type="entry name" value="DEK_C"/>
</dbReference>
<dbReference type="InterPro" id="IPR009543">
    <property type="entry name" value="VPS13_VAB"/>
</dbReference>
<feature type="compositionally biased region" description="Basic and acidic residues" evidence="2">
    <location>
        <begin position="307"/>
        <end position="316"/>
    </location>
</feature>
<dbReference type="PROSITE" id="PS51998">
    <property type="entry name" value="DEK_C"/>
    <property type="match status" value="1"/>
</dbReference>
<proteinExistence type="inferred from homology"/>
<feature type="compositionally biased region" description="Acidic residues" evidence="2">
    <location>
        <begin position="128"/>
        <end position="165"/>
    </location>
</feature>
<feature type="compositionally biased region" description="Basic residues" evidence="2">
    <location>
        <begin position="169"/>
        <end position="193"/>
    </location>
</feature>
<name>A0A3R7B8A7_APHAT</name>
<dbReference type="InterPro" id="IPR018247">
    <property type="entry name" value="EF_Hand_1_Ca_BS"/>
</dbReference>
<dbReference type="SUPFAM" id="SSF47676">
    <property type="entry name" value="Conserved domain common to transcription factors TFIIS, elongin A, CRSP70"/>
    <property type="match status" value="1"/>
</dbReference>
<comment type="similarity">
    <text evidence="1">Belongs to the VPS13 family.</text>
</comment>
<dbReference type="PANTHER" id="PTHR16166:SF93">
    <property type="entry name" value="INTERMEMBRANE LIPID TRANSFER PROTEIN VPS13"/>
    <property type="match status" value="1"/>
</dbReference>
<comment type="caution">
    <text evidence="4">The sequence shown here is derived from an EMBL/GenBank/DDBJ whole genome shotgun (WGS) entry which is preliminary data.</text>
</comment>
<dbReference type="GO" id="GO:0006623">
    <property type="term" value="P:protein targeting to vacuole"/>
    <property type="evidence" value="ECO:0007669"/>
    <property type="project" value="TreeGrafter"/>
</dbReference>
<evidence type="ECO:0000256" key="2">
    <source>
        <dbReference type="SAM" id="MobiDB-lite"/>
    </source>
</evidence>
<protein>
    <recommendedName>
        <fullName evidence="3">DEK-C domain-containing protein</fullName>
    </recommendedName>
</protein>
<evidence type="ECO:0000256" key="1">
    <source>
        <dbReference type="ARBA" id="ARBA00006545"/>
    </source>
</evidence>
<accession>A0A3R7B8A7</accession>
<gene>
    <name evidence="4" type="ORF">DYB35_008783</name>
</gene>
<dbReference type="Proteomes" id="UP000285712">
    <property type="component" value="Unassembled WGS sequence"/>
</dbReference>
<dbReference type="VEuPathDB" id="FungiDB:H257_17063"/>
<dbReference type="InterPro" id="IPR056748">
    <property type="entry name" value="VPS13-like_C"/>
</dbReference>
<dbReference type="SUPFAM" id="SSF109715">
    <property type="entry name" value="DEK C-terminal domain"/>
    <property type="match status" value="1"/>
</dbReference>
<reference evidence="4 5" key="1">
    <citation type="submission" date="2018-08" db="EMBL/GenBank/DDBJ databases">
        <title>Aphanomyces genome sequencing and annotation.</title>
        <authorList>
            <person name="Minardi D."/>
            <person name="Oidtmann B."/>
            <person name="Van Der Giezen M."/>
            <person name="Studholme D.J."/>
        </authorList>
    </citation>
    <scope>NUCLEOTIDE SEQUENCE [LARGE SCALE GENOMIC DNA]</scope>
    <source>
        <strain evidence="4 5">Sv</strain>
    </source>
</reference>
<feature type="region of interest" description="Disordered" evidence="2">
    <location>
        <begin position="304"/>
        <end position="324"/>
    </location>
</feature>
<organism evidence="4 5">
    <name type="scientific">Aphanomyces astaci</name>
    <name type="common">Crayfish plague agent</name>
    <dbReference type="NCBI Taxonomy" id="112090"/>
    <lineage>
        <taxon>Eukaryota</taxon>
        <taxon>Sar</taxon>
        <taxon>Stramenopiles</taxon>
        <taxon>Oomycota</taxon>
        <taxon>Saprolegniomycetes</taxon>
        <taxon>Saprolegniales</taxon>
        <taxon>Verrucalvaceae</taxon>
        <taxon>Aphanomyces</taxon>
    </lineage>
</organism>
<evidence type="ECO:0000313" key="5">
    <source>
        <dbReference type="Proteomes" id="UP000285712"/>
    </source>
</evidence>
<dbReference type="AlphaFoldDB" id="A0A3R7B8A7"/>
<dbReference type="Pfam" id="PF25037">
    <property type="entry name" value="VPS13_C"/>
    <property type="match status" value="1"/>
</dbReference>
<dbReference type="VEuPathDB" id="FungiDB:H257_07359"/>
<dbReference type="Gene3D" id="1.10.10.60">
    <property type="entry name" value="Homeodomain-like"/>
    <property type="match status" value="1"/>
</dbReference>
<dbReference type="Pfam" id="PF25036">
    <property type="entry name" value="VPS13_VAB"/>
    <property type="match status" value="1"/>
</dbReference>
<feature type="compositionally biased region" description="Basic and acidic residues" evidence="2">
    <location>
        <begin position="194"/>
        <end position="220"/>
    </location>
</feature>
<feature type="domain" description="DEK-C" evidence="3">
    <location>
        <begin position="239"/>
        <end position="294"/>
    </location>
</feature>
<dbReference type="PROSITE" id="PS00018">
    <property type="entry name" value="EF_HAND_1"/>
    <property type="match status" value="1"/>
</dbReference>
<dbReference type="InterPro" id="IPR035441">
    <property type="entry name" value="TFIIS/LEDGF_dom_sf"/>
</dbReference>
<dbReference type="GO" id="GO:0045053">
    <property type="term" value="P:protein retention in Golgi apparatus"/>
    <property type="evidence" value="ECO:0007669"/>
    <property type="project" value="TreeGrafter"/>
</dbReference>
<dbReference type="EMBL" id="QUTG01006202">
    <property type="protein sequence ID" value="RHY84405.1"/>
    <property type="molecule type" value="Genomic_DNA"/>
</dbReference>